<sequence length="334" mass="37484">MPIKAYLQSPPLRPTVNTHGLPPRRISALIIEEDLSDIDTPDSSWFLPANVYETITISQKEVPADYDNDKDNDHTAAVIAPIHLDIPTAADTSRRPSISLARLQTHGVEDADIKLPNYEYAHSMNTASRRGSTSSEVFFHSPLRRTRTYENYSSSGSSSGSSALSGYESPVFYPDSDCGCDDCGCEHEETGISKMARSLPIQVPAAKGNTTTTRRRRGCFVQNDLKKKVDEDEVMEDSEDSDDEEAIEEGSIEDWVQFAYTPSNNFETALISEVVRRRKSDERFATIKNYGVGYEKELENAQFSESHRRAQWMRDMVRWYPHECGGGHVLPCIS</sequence>
<gene>
    <name evidence="1" type="ORF">TWF730_000169</name>
</gene>
<reference evidence="1 2" key="1">
    <citation type="submission" date="2019-10" db="EMBL/GenBank/DDBJ databases">
        <authorList>
            <person name="Palmer J.M."/>
        </authorList>
    </citation>
    <scope>NUCLEOTIDE SEQUENCE [LARGE SCALE GENOMIC DNA]</scope>
    <source>
        <strain evidence="1 2">TWF730</strain>
    </source>
</reference>
<dbReference type="AlphaFoldDB" id="A0AAV9VKY7"/>
<dbReference type="Proteomes" id="UP001373714">
    <property type="component" value="Unassembled WGS sequence"/>
</dbReference>
<evidence type="ECO:0000313" key="1">
    <source>
        <dbReference type="EMBL" id="KAK6362713.1"/>
    </source>
</evidence>
<comment type="caution">
    <text evidence="1">The sequence shown here is derived from an EMBL/GenBank/DDBJ whole genome shotgun (WGS) entry which is preliminary data.</text>
</comment>
<keyword evidence="2" id="KW-1185">Reference proteome</keyword>
<evidence type="ECO:0000313" key="2">
    <source>
        <dbReference type="Proteomes" id="UP001373714"/>
    </source>
</evidence>
<proteinExistence type="predicted"/>
<accession>A0AAV9VKY7</accession>
<name>A0AAV9VKY7_9PEZI</name>
<organism evidence="1 2">
    <name type="scientific">Orbilia blumenaviensis</name>
    <dbReference type="NCBI Taxonomy" id="1796055"/>
    <lineage>
        <taxon>Eukaryota</taxon>
        <taxon>Fungi</taxon>
        <taxon>Dikarya</taxon>
        <taxon>Ascomycota</taxon>
        <taxon>Pezizomycotina</taxon>
        <taxon>Orbiliomycetes</taxon>
        <taxon>Orbiliales</taxon>
        <taxon>Orbiliaceae</taxon>
        <taxon>Orbilia</taxon>
    </lineage>
</organism>
<dbReference type="EMBL" id="JAVHNS010000001">
    <property type="protein sequence ID" value="KAK6362713.1"/>
    <property type="molecule type" value="Genomic_DNA"/>
</dbReference>
<protein>
    <submittedName>
        <fullName evidence="1">Uncharacterized protein</fullName>
    </submittedName>
</protein>